<feature type="non-terminal residue" evidence="1">
    <location>
        <position position="110"/>
    </location>
</feature>
<evidence type="ECO:0000313" key="1">
    <source>
        <dbReference type="EMBL" id="EAS46120.1"/>
    </source>
</evidence>
<reference evidence="1 2" key="1">
    <citation type="submission" date="2006-03" db="EMBL/GenBank/DDBJ databases">
        <authorList>
            <person name="Giovannoni S.J."/>
            <person name="Cho J.-C."/>
            <person name="Ferriera S."/>
            <person name="Johnson J."/>
            <person name="Kravitz S."/>
            <person name="Halpern A."/>
            <person name="Remington K."/>
            <person name="Beeson K."/>
            <person name="Tran B."/>
            <person name="Rogers Y.-H."/>
            <person name="Friedman R."/>
            <person name="Venter J.C."/>
        </authorList>
    </citation>
    <scope>NUCLEOTIDE SEQUENCE [LARGE SCALE GENOMIC DNA]</scope>
    <source>
        <strain evidence="1 2">HTCC2207</strain>
    </source>
</reference>
<proteinExistence type="predicted"/>
<dbReference type="EMBL" id="AAPI01000009">
    <property type="protein sequence ID" value="EAS46120.1"/>
    <property type="molecule type" value="Genomic_DNA"/>
</dbReference>
<evidence type="ECO:0000313" key="2">
    <source>
        <dbReference type="Proteomes" id="UP000005555"/>
    </source>
</evidence>
<dbReference type="SUPFAM" id="SSF56281">
    <property type="entry name" value="Metallo-hydrolase/oxidoreductase"/>
    <property type="match status" value="1"/>
</dbReference>
<protein>
    <submittedName>
        <fullName evidence="1">Metallo-beta-lactamase family protein</fullName>
    </submittedName>
</protein>
<dbReference type="STRING" id="314287.GB2207_00620"/>
<dbReference type="eggNOG" id="COG1234">
    <property type="taxonomic scope" value="Bacteria"/>
</dbReference>
<sequence length="110" mass="11498">MLKGYLAIITALFVALTLYIERGAIIVKVLPSALDNIMAAQPFAKLPDGLHISLCGAGGPMPSTNRSGSCVAVIAGEQLFIVDAGTNGARNLGRMGINQGKIEALFLTHF</sequence>
<name>Q1YPQ1_9GAMM</name>
<dbReference type="InterPro" id="IPR036866">
    <property type="entry name" value="RibonucZ/Hydroxyglut_hydro"/>
</dbReference>
<dbReference type="Proteomes" id="UP000005555">
    <property type="component" value="Unassembled WGS sequence"/>
</dbReference>
<dbReference type="HOGENOM" id="CLU_2176324_0_0_6"/>
<organism evidence="1 2">
    <name type="scientific">gamma proteobacterium HTCC2207</name>
    <dbReference type="NCBI Taxonomy" id="314287"/>
    <lineage>
        <taxon>Bacteria</taxon>
        <taxon>Pseudomonadati</taxon>
        <taxon>Pseudomonadota</taxon>
        <taxon>Gammaproteobacteria</taxon>
        <taxon>Cellvibrionales</taxon>
        <taxon>Porticoccaceae</taxon>
        <taxon>SAR92 clade</taxon>
    </lineage>
</organism>
<accession>Q1YPQ1</accession>
<comment type="caution">
    <text evidence="1">The sequence shown here is derived from an EMBL/GenBank/DDBJ whole genome shotgun (WGS) entry which is preliminary data.</text>
</comment>
<gene>
    <name evidence="1" type="ORF">GB2207_00620</name>
</gene>
<keyword evidence="2" id="KW-1185">Reference proteome</keyword>
<dbReference type="Gene3D" id="3.60.15.10">
    <property type="entry name" value="Ribonuclease Z/Hydroxyacylglutathione hydrolase-like"/>
    <property type="match status" value="1"/>
</dbReference>
<dbReference type="AlphaFoldDB" id="Q1YPQ1"/>